<dbReference type="Gene3D" id="3.40.50.300">
    <property type="entry name" value="P-loop containing nucleotide triphosphate hydrolases"/>
    <property type="match status" value="2"/>
</dbReference>
<evidence type="ECO:0000256" key="1">
    <source>
        <dbReference type="RuleBase" id="RU367041"/>
    </source>
</evidence>
<keyword evidence="1" id="KW-0539">Nucleus</keyword>
<comment type="caution">
    <text evidence="4">The sequence shown here is derived from an EMBL/GenBank/DDBJ whole genome shotgun (WGS) entry which is preliminary data.</text>
</comment>
<dbReference type="InterPro" id="IPR041679">
    <property type="entry name" value="DNA2/NAM7-like_C"/>
</dbReference>
<dbReference type="InterPro" id="IPR027417">
    <property type="entry name" value="P-loop_NTPase"/>
</dbReference>
<dbReference type="SUPFAM" id="SSF52540">
    <property type="entry name" value="P-loop containing nucleoside triphosphate hydrolases"/>
    <property type="match status" value="1"/>
</dbReference>
<accession>A0ABR4KGD8</accession>
<dbReference type="InterPro" id="IPR047187">
    <property type="entry name" value="SF1_C_Upf1"/>
</dbReference>
<keyword evidence="1" id="KW-0547">Nucleotide-binding</keyword>
<keyword evidence="1" id="KW-0234">DNA repair</keyword>
<evidence type="ECO:0000259" key="3">
    <source>
        <dbReference type="Pfam" id="PF13087"/>
    </source>
</evidence>
<evidence type="ECO:0000313" key="5">
    <source>
        <dbReference type="Proteomes" id="UP001610444"/>
    </source>
</evidence>
<dbReference type="InterPro" id="IPR045055">
    <property type="entry name" value="DNA2/NAM7-like"/>
</dbReference>
<comment type="subcellular location">
    <subcellularLocation>
        <location evidence="1">Nucleus</location>
    </subcellularLocation>
    <subcellularLocation>
        <location evidence="1">Chromosome</location>
    </subcellularLocation>
</comment>
<dbReference type="Pfam" id="PF13087">
    <property type="entry name" value="AAA_12"/>
    <property type="match status" value="1"/>
</dbReference>
<keyword evidence="1" id="KW-0067">ATP-binding</keyword>
<dbReference type="RefSeq" id="XP_070899517.1">
    <property type="nucleotide sequence ID" value="XM_071040032.1"/>
</dbReference>
<keyword evidence="1" id="KW-0238">DNA-binding</keyword>
<keyword evidence="1" id="KW-0004">4Fe-4S</keyword>
<keyword evidence="5" id="KW-1185">Reference proteome</keyword>
<name>A0ABR4KGD8_9EURO</name>
<keyword evidence="1" id="KW-0479">Metal-binding</keyword>
<sequence>MAKTFILVGDHYQLPPLVQNKEAQAGGLDVSLFKLLSDAHPSSVVNLEHQYRMCEDIMLLSKTLIYSGRLKCGTPEVAARSLKLPNIGGLKQHHLSNFSQTSRSRQVCLGTGQGRCWLRDLVDPSAKTYLVNTDTLATPARDVANGSRIVNPTEANLCTQLVEALISCGISARSIGVITFYRSQLSLLKQNLRHRVPDLEMHTADKFQGRDKEIIILSFVRSNEENYVGDLLSDWRRVNVAFTRARTKLLVVGSKGTLRNGNELLGKYVKLVEQRGWIYDLPKNAVENHIFDDIPVSTYDRSTPSPKMAPVVKQKPRKPLSPVQERLTPSGGLRKPSKKGMKLLSGQTILGSRPVLQDVVNDLVG</sequence>
<dbReference type="Proteomes" id="UP001610444">
    <property type="component" value="Unassembled WGS sequence"/>
</dbReference>
<keyword evidence="1" id="KW-0227">DNA damage</keyword>
<gene>
    <name evidence="4" type="ORF">BJX68DRAFT_236519</name>
</gene>
<dbReference type="PANTHER" id="PTHR10887">
    <property type="entry name" value="DNA2/NAM7 HELICASE FAMILY"/>
    <property type="match status" value="1"/>
</dbReference>
<feature type="domain" description="DNA2/NAM7 helicase-like C-terminal" evidence="3">
    <location>
        <begin position="28"/>
        <end position="255"/>
    </location>
</feature>
<dbReference type="PANTHER" id="PTHR10887:SF433">
    <property type="entry name" value="DNA REPLICATION ATP-DEPENDENT HELICASE_NUCLEASE DNA2"/>
    <property type="match status" value="1"/>
</dbReference>
<keyword evidence="1" id="KW-0378">Hydrolase</keyword>
<dbReference type="EMBL" id="JBFXLR010000019">
    <property type="protein sequence ID" value="KAL2850874.1"/>
    <property type="molecule type" value="Genomic_DNA"/>
</dbReference>
<comment type="similarity">
    <text evidence="1">Belongs to the DNA2/NAM7 helicase family.</text>
</comment>
<keyword evidence="1" id="KW-0540">Nuclease</keyword>
<comment type="catalytic activity">
    <reaction evidence="1">
        <text>ATP + H2O = ADP + phosphate + H(+)</text>
        <dbReference type="Rhea" id="RHEA:13065"/>
        <dbReference type="ChEBI" id="CHEBI:15377"/>
        <dbReference type="ChEBI" id="CHEBI:15378"/>
        <dbReference type="ChEBI" id="CHEBI:30616"/>
        <dbReference type="ChEBI" id="CHEBI:43474"/>
        <dbReference type="ChEBI" id="CHEBI:456216"/>
        <dbReference type="EC" id="3.6.4.12"/>
    </reaction>
</comment>
<dbReference type="EC" id="3.6.4.12" evidence="1"/>
<dbReference type="EC" id="3.1.-.-" evidence="1"/>
<keyword evidence="1" id="KW-0511">Multifunctional enzyme</keyword>
<reference evidence="4 5" key="1">
    <citation type="submission" date="2024-07" db="EMBL/GenBank/DDBJ databases">
        <title>Section-level genome sequencing and comparative genomics of Aspergillus sections Usti and Cavernicolus.</title>
        <authorList>
            <consortium name="Lawrence Berkeley National Laboratory"/>
            <person name="Nybo J.L."/>
            <person name="Vesth T.C."/>
            <person name="Theobald S."/>
            <person name="Frisvad J.C."/>
            <person name="Larsen T.O."/>
            <person name="Kjaerboelling I."/>
            <person name="Rothschild-Mancinelli K."/>
            <person name="Lyhne E.K."/>
            <person name="Kogle M.E."/>
            <person name="Barry K."/>
            <person name="Clum A."/>
            <person name="Na H."/>
            <person name="Ledsgaard L."/>
            <person name="Lin J."/>
            <person name="Lipzen A."/>
            <person name="Kuo A."/>
            <person name="Riley R."/>
            <person name="Mondo S."/>
            <person name="LaButti K."/>
            <person name="Haridas S."/>
            <person name="Pangalinan J."/>
            <person name="Salamov A.A."/>
            <person name="Simmons B.A."/>
            <person name="Magnuson J.K."/>
            <person name="Chen J."/>
            <person name="Drula E."/>
            <person name="Henrissat B."/>
            <person name="Wiebenga A."/>
            <person name="Lubbers R.J."/>
            <person name="Gomes A.C."/>
            <person name="Macurrencykelacurrency M.R."/>
            <person name="Stajich J."/>
            <person name="Grigoriev I.V."/>
            <person name="Mortensen U.H."/>
            <person name="De vries R.P."/>
            <person name="Baker S.E."/>
            <person name="Andersen M.R."/>
        </authorList>
    </citation>
    <scope>NUCLEOTIDE SEQUENCE [LARGE SCALE GENOMIC DNA]</scope>
    <source>
        <strain evidence="4 5">CBS 756.74</strain>
    </source>
</reference>
<dbReference type="CDD" id="cd18808">
    <property type="entry name" value="SF1_C_Upf1"/>
    <property type="match status" value="1"/>
</dbReference>
<feature type="region of interest" description="Disordered" evidence="2">
    <location>
        <begin position="300"/>
        <end position="339"/>
    </location>
</feature>
<keyword evidence="1" id="KW-0408">Iron</keyword>
<organism evidence="4 5">
    <name type="scientific">Aspergillus pseudodeflectus</name>
    <dbReference type="NCBI Taxonomy" id="176178"/>
    <lineage>
        <taxon>Eukaryota</taxon>
        <taxon>Fungi</taxon>
        <taxon>Dikarya</taxon>
        <taxon>Ascomycota</taxon>
        <taxon>Pezizomycotina</taxon>
        <taxon>Eurotiomycetes</taxon>
        <taxon>Eurotiomycetidae</taxon>
        <taxon>Eurotiales</taxon>
        <taxon>Aspergillaceae</taxon>
        <taxon>Aspergillus</taxon>
        <taxon>Aspergillus subgen. Nidulantes</taxon>
    </lineage>
</organism>
<keyword evidence="1" id="KW-0158">Chromosome</keyword>
<keyword evidence="1" id="KW-0411">Iron-sulfur</keyword>
<comment type="function">
    <text evidence="1">Key enzyme involved in DNA replication and DNA repair. Involved in Okazaki fragments processing by cleaving long flaps that escape FEN1: flaps that are longer than 27 nucleotides are coated by replication protein A complex (RPA), leading to recruit DNA2 which cleaves the flap until it is too short to bind RPA and becomes a substrate for FEN1. Also involved in 5'-end resection of DNA during double-strand break (DSB) repair by mediating the cleavage of 5'-ssDNA.</text>
</comment>
<keyword evidence="1" id="KW-0235">DNA replication</keyword>
<dbReference type="GeneID" id="98155196"/>
<keyword evidence="1" id="KW-0347">Helicase</keyword>
<protein>
    <recommendedName>
        <fullName evidence="1">DNA replication ATP-dependent helicase/nuclease</fullName>
        <ecNumber evidence="1">3.1.-.-</ecNumber>
        <ecNumber evidence="1">3.6.4.12</ecNumber>
    </recommendedName>
</protein>
<evidence type="ECO:0000256" key="2">
    <source>
        <dbReference type="SAM" id="MobiDB-lite"/>
    </source>
</evidence>
<evidence type="ECO:0000313" key="4">
    <source>
        <dbReference type="EMBL" id="KAL2850874.1"/>
    </source>
</evidence>
<proteinExistence type="inferred from homology"/>